<name>A0A3N0V5C1_9GAMM</name>
<dbReference type="InterPro" id="IPR021729">
    <property type="entry name" value="DUF3298"/>
</dbReference>
<gene>
    <name evidence="3" type="ORF">ED208_13800</name>
</gene>
<dbReference type="Gene3D" id="3.30.565.40">
    <property type="entry name" value="Fervidobacterium nodosum Rt17-B1 like"/>
    <property type="match status" value="1"/>
</dbReference>
<dbReference type="Proteomes" id="UP000282106">
    <property type="component" value="Unassembled WGS sequence"/>
</dbReference>
<evidence type="ECO:0000313" key="3">
    <source>
        <dbReference type="EMBL" id="ROH87784.1"/>
    </source>
</evidence>
<dbReference type="AlphaFoldDB" id="A0A3N0V5C1"/>
<evidence type="ECO:0000256" key="1">
    <source>
        <dbReference type="SAM" id="SignalP"/>
    </source>
</evidence>
<reference evidence="3 4" key="1">
    <citation type="submission" date="2018-10" db="EMBL/GenBank/DDBJ databases">
        <authorList>
            <person name="Chen W.-M."/>
        </authorList>
    </citation>
    <scope>NUCLEOTIDE SEQUENCE [LARGE SCALE GENOMIC DNA]</scope>
    <source>
        <strain evidence="3 4">THS-13</strain>
    </source>
</reference>
<dbReference type="Pfam" id="PF11738">
    <property type="entry name" value="DUF3298"/>
    <property type="match status" value="1"/>
</dbReference>
<dbReference type="Gene3D" id="3.90.640.20">
    <property type="entry name" value="Heat-shock cognate protein, ATPase"/>
    <property type="match status" value="1"/>
</dbReference>
<protein>
    <submittedName>
        <fullName evidence="3">DUF3298 domain-containing protein</fullName>
    </submittedName>
</protein>
<dbReference type="PROSITE" id="PS51257">
    <property type="entry name" value="PROKAR_LIPOPROTEIN"/>
    <property type="match status" value="1"/>
</dbReference>
<dbReference type="RefSeq" id="WP_123212508.1">
    <property type="nucleotide sequence ID" value="NZ_RJVO01000007.1"/>
</dbReference>
<dbReference type="InParanoid" id="A0A3N0V5C1"/>
<organism evidence="3 4">
    <name type="scientific">Stagnimonas aquatica</name>
    <dbReference type="NCBI Taxonomy" id="2689987"/>
    <lineage>
        <taxon>Bacteria</taxon>
        <taxon>Pseudomonadati</taxon>
        <taxon>Pseudomonadota</taxon>
        <taxon>Gammaproteobacteria</taxon>
        <taxon>Nevskiales</taxon>
        <taxon>Nevskiaceae</taxon>
        <taxon>Stagnimonas</taxon>
    </lineage>
</organism>
<evidence type="ECO:0000259" key="2">
    <source>
        <dbReference type="Pfam" id="PF11738"/>
    </source>
</evidence>
<dbReference type="InterPro" id="IPR037126">
    <property type="entry name" value="PdaC/RsiV-like_sf"/>
</dbReference>
<proteinExistence type="predicted"/>
<keyword evidence="4" id="KW-1185">Reference proteome</keyword>
<sequence>MALSRRQCIGLALLLALAGCRDQTPAAPAAASDHSKVEVRSLLLKDRRQSPKPLPGEDLRAELSLIQTSEAGLNRQIEGWVGSHCPRDPEQSAVPDSGAACLRLWMDGCLKQAAALAGTGTPARCSFSAETKVLLNRDYLLSLALESYADTGGAHGMPAVSYLNIDRRSGKALALADLIQIPEPALRALLEQQLRLALNVPPQASLKASGFFEDQLPLTDNVALDGEGLRFTYGAYEIAPYSMGLPNIHLPYSALAGQLAPDSPIRRLLP</sequence>
<keyword evidence="1" id="KW-0732">Signal</keyword>
<feature type="signal peptide" evidence="1">
    <location>
        <begin position="1"/>
        <end position="26"/>
    </location>
</feature>
<accession>A0A3N0V5C1</accession>
<feature type="domain" description="DUF3298" evidence="2">
    <location>
        <begin position="183"/>
        <end position="253"/>
    </location>
</feature>
<dbReference type="EMBL" id="RJVO01000007">
    <property type="protein sequence ID" value="ROH87784.1"/>
    <property type="molecule type" value="Genomic_DNA"/>
</dbReference>
<feature type="chain" id="PRO_5018224709" evidence="1">
    <location>
        <begin position="27"/>
        <end position="270"/>
    </location>
</feature>
<evidence type="ECO:0000313" key="4">
    <source>
        <dbReference type="Proteomes" id="UP000282106"/>
    </source>
</evidence>
<comment type="caution">
    <text evidence="3">The sequence shown here is derived from an EMBL/GenBank/DDBJ whole genome shotgun (WGS) entry which is preliminary data.</text>
</comment>